<evidence type="ECO:0000313" key="6">
    <source>
        <dbReference type="EMBL" id="KAK3170253.1"/>
    </source>
</evidence>
<organism evidence="6 7">
    <name type="scientific">Lepraria neglecta</name>
    <dbReference type="NCBI Taxonomy" id="209136"/>
    <lineage>
        <taxon>Eukaryota</taxon>
        <taxon>Fungi</taxon>
        <taxon>Dikarya</taxon>
        <taxon>Ascomycota</taxon>
        <taxon>Pezizomycotina</taxon>
        <taxon>Lecanoromycetes</taxon>
        <taxon>OSLEUM clade</taxon>
        <taxon>Lecanoromycetidae</taxon>
        <taxon>Lecanorales</taxon>
        <taxon>Lecanorineae</taxon>
        <taxon>Stereocaulaceae</taxon>
        <taxon>Lepraria</taxon>
    </lineage>
</organism>
<dbReference type="PANTHER" id="PTHR13315">
    <property type="entry name" value="METALLO PHOSPHOESTERASE RELATED"/>
    <property type="match status" value="1"/>
</dbReference>
<dbReference type="InterPro" id="IPR036853">
    <property type="entry name" value="Ribosomal_uL14_sf"/>
</dbReference>
<dbReference type="FunFam" id="2.40.150.20:FF:000003">
    <property type="entry name" value="60S ribosomal protein L23"/>
    <property type="match status" value="1"/>
</dbReference>
<gene>
    <name evidence="6" type="ORF">OEA41_009640</name>
</gene>
<comment type="similarity">
    <text evidence="1">Belongs to the universal ribosomal protein uL14 family.</text>
</comment>
<proteinExistence type="inferred from homology"/>
<dbReference type="EMBL" id="JASNWA010000009">
    <property type="protein sequence ID" value="KAK3170253.1"/>
    <property type="molecule type" value="Genomic_DNA"/>
</dbReference>
<dbReference type="GO" id="GO:0005783">
    <property type="term" value="C:endoplasmic reticulum"/>
    <property type="evidence" value="ECO:0007669"/>
    <property type="project" value="TreeGrafter"/>
</dbReference>
<evidence type="ECO:0000256" key="2">
    <source>
        <dbReference type="ARBA" id="ARBA00022980"/>
    </source>
</evidence>
<dbReference type="GO" id="GO:0006412">
    <property type="term" value="P:translation"/>
    <property type="evidence" value="ECO:0007669"/>
    <property type="project" value="InterPro"/>
</dbReference>
<dbReference type="SUPFAM" id="SSF56300">
    <property type="entry name" value="Metallo-dependent phosphatases"/>
    <property type="match status" value="1"/>
</dbReference>
<dbReference type="PROSITE" id="PS00049">
    <property type="entry name" value="RIBOSOMAL_L14"/>
    <property type="match status" value="1"/>
</dbReference>
<dbReference type="GO" id="GO:0005840">
    <property type="term" value="C:ribosome"/>
    <property type="evidence" value="ECO:0007669"/>
    <property type="project" value="UniProtKB-KW"/>
</dbReference>
<dbReference type="AlphaFoldDB" id="A0AAD9Z3Y2"/>
<keyword evidence="2" id="KW-0689">Ribosomal protein</keyword>
<dbReference type="InterPro" id="IPR000218">
    <property type="entry name" value="Ribosomal_uL14"/>
</dbReference>
<evidence type="ECO:0000256" key="1">
    <source>
        <dbReference type="ARBA" id="ARBA00010745"/>
    </source>
</evidence>
<comment type="caution">
    <text evidence="6">The sequence shown here is derived from an EMBL/GenBank/DDBJ whole genome shotgun (WGS) entry which is preliminary data.</text>
</comment>
<dbReference type="HAMAP" id="MF_01367">
    <property type="entry name" value="Ribosomal_uL14"/>
    <property type="match status" value="1"/>
</dbReference>
<dbReference type="GO" id="GO:0003735">
    <property type="term" value="F:structural constituent of ribosome"/>
    <property type="evidence" value="ECO:0007669"/>
    <property type="project" value="InterPro"/>
</dbReference>
<dbReference type="Proteomes" id="UP001276659">
    <property type="component" value="Unassembled WGS sequence"/>
</dbReference>
<reference evidence="6" key="1">
    <citation type="submission" date="2022-11" db="EMBL/GenBank/DDBJ databases">
        <title>Chromosomal genome sequence assembly and mating type (MAT) locus characterization of the leprose asexual lichenized fungus Lepraria neglecta (Nyl.) Erichsen.</title>
        <authorList>
            <person name="Allen J.L."/>
            <person name="Pfeffer B."/>
        </authorList>
    </citation>
    <scope>NUCLEOTIDE SEQUENCE</scope>
    <source>
        <strain evidence="6">Allen 5258</strain>
    </source>
</reference>
<dbReference type="GO" id="GO:1990904">
    <property type="term" value="C:ribonucleoprotein complex"/>
    <property type="evidence" value="ECO:0007669"/>
    <property type="project" value="UniProtKB-KW"/>
</dbReference>
<dbReference type="InterPro" id="IPR019972">
    <property type="entry name" value="Ribosomal_uL14_CS"/>
</dbReference>
<keyword evidence="7" id="KW-1185">Reference proteome</keyword>
<accession>A0AAD9Z3Y2</accession>
<evidence type="ECO:0008006" key="8">
    <source>
        <dbReference type="Google" id="ProtNLM"/>
    </source>
</evidence>
<dbReference type="InterPro" id="IPR029052">
    <property type="entry name" value="Metallo-depent_PP-like"/>
</dbReference>
<dbReference type="GO" id="GO:0016020">
    <property type="term" value="C:membrane"/>
    <property type="evidence" value="ECO:0007669"/>
    <property type="project" value="GOC"/>
</dbReference>
<dbReference type="PANTHER" id="PTHR13315:SF1">
    <property type="entry name" value="PROTEIN TED1"/>
    <property type="match status" value="1"/>
</dbReference>
<dbReference type="Gene3D" id="2.40.150.20">
    <property type="entry name" value="Ribosomal protein L14"/>
    <property type="match status" value="1"/>
</dbReference>
<evidence type="ECO:0000256" key="4">
    <source>
        <dbReference type="ARBA" id="ARBA00023274"/>
    </source>
</evidence>
<keyword evidence="5" id="KW-0812">Transmembrane</keyword>
<keyword evidence="3 5" id="KW-0472">Membrane</keyword>
<dbReference type="SUPFAM" id="SSF50193">
    <property type="entry name" value="Ribosomal protein L14"/>
    <property type="match status" value="1"/>
</dbReference>
<dbReference type="CDD" id="cd00337">
    <property type="entry name" value="Ribosomal_uL14"/>
    <property type="match status" value="1"/>
</dbReference>
<evidence type="ECO:0000313" key="7">
    <source>
        <dbReference type="Proteomes" id="UP001276659"/>
    </source>
</evidence>
<sequence>MSKRGRGGASGNKLKMTLGLPVGAVMNCCDNSGARNLYIISVKGIGARLNRLPAAGVGDMVMATVKKGKPELRKKVMPAVVVRQSKPWRRADGVYLYFEDNAGVIVNPKGEMKGSAITGPVGKEAAELWPRIASNSGVVINTDIASMHSSLLVLLLVLFTLANVFTSYLYLYPIIHNCGFPGQPERHTPNGDIPKQIPPFRLLVLADPQLEGDSSLLNPEYGLVPHLRNLWGDVRAASSMGERLEVTGTHLRDTFTIDIPSILQSYRKRLDLIGNDYYLAHIYRTMHWTMFPTHITVLGDLIGSQWVSDEEFERRGTRYWKRVFQKGNRVEDDRTEGIHIEPLPQDGSWARRVINVPGNHDVGYAGDMTQDKMRRYERVFGKANWETRFNLPLDLQDGQDQPELKLVVLNSLNLDGPVLDRQLQTDTYDFINEVITYSRPVEDRTSATILLTHLPLHKEVGVCVDGPFIDYHGGEHGGGVREQNHLSYDSSKGILEGVFGMSGDQDAPGKGRGRKGIILTGHDHEGCDVYHHLPDAEDAASRTWTAEKWNSSTLEQQAATPGVREVTVRSMMGDFGGNAGLLSAWFDPDTREWQFDYATCALRKQHIWWAVHVLDIVTIVLLNYVGWNIFRSTPNGPKPGTEKEKTL</sequence>
<evidence type="ECO:0000256" key="3">
    <source>
        <dbReference type="ARBA" id="ARBA00023136"/>
    </source>
</evidence>
<dbReference type="GO" id="GO:0006506">
    <property type="term" value="P:GPI anchor biosynthetic process"/>
    <property type="evidence" value="ECO:0007669"/>
    <property type="project" value="InterPro"/>
</dbReference>
<evidence type="ECO:0000256" key="5">
    <source>
        <dbReference type="SAM" id="Phobius"/>
    </source>
</evidence>
<keyword evidence="4" id="KW-0687">Ribonucleoprotein</keyword>
<dbReference type="InterPro" id="IPR033308">
    <property type="entry name" value="PGAP5/Cdc1/Ted1"/>
</dbReference>
<dbReference type="Pfam" id="PF00238">
    <property type="entry name" value="Ribosomal_L14"/>
    <property type="match status" value="1"/>
</dbReference>
<protein>
    <recommendedName>
        <fullName evidence="8">60S ribosomal protein L23</fullName>
    </recommendedName>
</protein>
<name>A0AAD9Z3Y2_9LECA</name>
<feature type="transmembrane region" description="Helical" evidence="5">
    <location>
        <begin position="607"/>
        <end position="630"/>
    </location>
</feature>
<feature type="transmembrane region" description="Helical" evidence="5">
    <location>
        <begin position="151"/>
        <end position="171"/>
    </location>
</feature>
<dbReference type="SMART" id="SM01374">
    <property type="entry name" value="Ribosomal_L14"/>
    <property type="match status" value="1"/>
</dbReference>
<keyword evidence="5" id="KW-1133">Transmembrane helix</keyword>